<reference evidence="3" key="1">
    <citation type="submission" date="2016-03" db="EMBL/GenBank/DDBJ databases">
        <title>Updated assembly of Pseudogymnoascus destructans, the fungus causing white-nose syndrome of bats.</title>
        <authorList>
            <person name="Palmer J.M."/>
            <person name="Drees K.P."/>
            <person name="Foster J.T."/>
            <person name="Lindner D.L."/>
        </authorList>
    </citation>
    <scope>NUCLEOTIDE SEQUENCE [LARGE SCALE GENOMIC DNA]</scope>
    <source>
        <strain evidence="3">20631-21</strain>
    </source>
</reference>
<evidence type="ECO:0000256" key="1">
    <source>
        <dbReference type="ARBA" id="ARBA00022997"/>
    </source>
</evidence>
<dbReference type="OrthoDB" id="445695at2759"/>
<keyword evidence="2" id="KW-0862">Zinc</keyword>
<dbReference type="VEuPathDB" id="FungiDB:GMDG_05141"/>
<dbReference type="GeneID" id="36286019"/>
<dbReference type="SUPFAM" id="SSF51556">
    <property type="entry name" value="Metallo-dependent hydrolases"/>
    <property type="match status" value="1"/>
</dbReference>
<dbReference type="PROSITE" id="PS51365">
    <property type="entry name" value="RENAL_DIPEPTIDASE_2"/>
    <property type="match status" value="1"/>
</dbReference>
<keyword evidence="2" id="KW-0482">Metalloprotease</keyword>
<dbReference type="PANTHER" id="PTHR10443">
    <property type="entry name" value="MICROSOMAL DIPEPTIDASE"/>
    <property type="match status" value="1"/>
</dbReference>
<dbReference type="Pfam" id="PF01244">
    <property type="entry name" value="Peptidase_M19"/>
    <property type="match status" value="2"/>
</dbReference>
<dbReference type="PANTHER" id="PTHR10443:SF12">
    <property type="entry name" value="DIPEPTIDASE"/>
    <property type="match status" value="1"/>
</dbReference>
<dbReference type="GO" id="GO:0006508">
    <property type="term" value="P:proteolysis"/>
    <property type="evidence" value="ECO:0007669"/>
    <property type="project" value="UniProtKB-KW"/>
</dbReference>
<proteinExistence type="inferred from homology"/>
<keyword evidence="2" id="KW-0479">Metal-binding</keyword>
<dbReference type="RefSeq" id="XP_024325496.1">
    <property type="nucleotide sequence ID" value="XM_024466593.1"/>
</dbReference>
<dbReference type="AlphaFoldDB" id="A0A177AGD4"/>
<evidence type="ECO:0000256" key="2">
    <source>
        <dbReference type="RuleBase" id="RU341113"/>
    </source>
</evidence>
<comment type="catalytic activity">
    <reaction evidence="2">
        <text>an L-aminoacyl-L-amino acid + H2O = 2 an L-alpha-amino acid</text>
        <dbReference type="Rhea" id="RHEA:48940"/>
        <dbReference type="ChEBI" id="CHEBI:15377"/>
        <dbReference type="ChEBI" id="CHEBI:59869"/>
        <dbReference type="ChEBI" id="CHEBI:77460"/>
        <dbReference type="EC" id="3.4.13.19"/>
    </reaction>
</comment>
<evidence type="ECO:0000313" key="3">
    <source>
        <dbReference type="EMBL" id="OAF60214.1"/>
    </source>
</evidence>
<dbReference type="Gene3D" id="3.20.20.140">
    <property type="entry name" value="Metal-dependent hydrolases"/>
    <property type="match status" value="1"/>
</dbReference>
<dbReference type="EMBL" id="KV441392">
    <property type="protein sequence ID" value="OAF60214.1"/>
    <property type="molecule type" value="Genomic_DNA"/>
</dbReference>
<keyword evidence="2" id="KW-0645">Protease</keyword>
<name>A0A177AGD4_9PEZI</name>
<dbReference type="GO" id="GO:0070573">
    <property type="term" value="F:metallodipeptidase activity"/>
    <property type="evidence" value="ECO:0007669"/>
    <property type="project" value="InterPro"/>
</dbReference>
<keyword evidence="2" id="KW-0378">Hydrolase</keyword>
<sequence length="153" mass="16460">MAKVKIAAPPIFSHSCAYALCPHTRNVPDKVLHLVKAKGSVVMVNFMPDFVSCVAANPPNESGLPDFDEAGSMLGRVADHVVYIGELIGFEHDVTKFPDLVGELLRRGVSDADVAKVVGGNILRVWAEADGVALRIQGEGEKPLEDDLPSVEW</sequence>
<dbReference type="Proteomes" id="UP000077154">
    <property type="component" value="Unassembled WGS sequence"/>
</dbReference>
<accession>A0A177AGD4</accession>
<organism evidence="3">
    <name type="scientific">Pseudogymnoascus destructans</name>
    <dbReference type="NCBI Taxonomy" id="655981"/>
    <lineage>
        <taxon>Eukaryota</taxon>
        <taxon>Fungi</taxon>
        <taxon>Dikarya</taxon>
        <taxon>Ascomycota</taxon>
        <taxon>Pezizomycotina</taxon>
        <taxon>Leotiomycetes</taxon>
        <taxon>Thelebolales</taxon>
        <taxon>Thelebolaceae</taxon>
        <taxon>Pseudogymnoascus</taxon>
    </lineage>
</organism>
<dbReference type="GO" id="GO:0046872">
    <property type="term" value="F:metal ion binding"/>
    <property type="evidence" value="ECO:0007669"/>
    <property type="project" value="UniProtKB-UniRule"/>
</dbReference>
<comment type="similarity">
    <text evidence="2">Belongs to the metallo-dependent hydrolases superfamily. Peptidase M19 family.</text>
</comment>
<gene>
    <name evidence="3" type="ORF">VC83_02942</name>
</gene>
<keyword evidence="1 2" id="KW-0224">Dipeptidase</keyword>
<dbReference type="InterPro" id="IPR008257">
    <property type="entry name" value="Pept_M19"/>
</dbReference>
<dbReference type="eggNOG" id="KOG4127">
    <property type="taxonomic scope" value="Eukaryota"/>
</dbReference>
<protein>
    <recommendedName>
        <fullName evidence="2">Dipeptidase</fullName>
        <ecNumber evidence="2">3.4.13.19</ecNumber>
    </recommendedName>
</protein>
<dbReference type="InterPro" id="IPR032466">
    <property type="entry name" value="Metal_Hydrolase"/>
</dbReference>
<comment type="cofactor">
    <cofactor evidence="2">
        <name>Zn(2+)</name>
        <dbReference type="ChEBI" id="CHEBI:29105"/>
    </cofactor>
</comment>
<dbReference type="EC" id="3.4.13.19" evidence="2"/>